<keyword evidence="3" id="KW-0645">Protease</keyword>
<accession>A0ABV5K883</accession>
<evidence type="ECO:0000256" key="4">
    <source>
        <dbReference type="ARBA" id="ARBA00022801"/>
    </source>
</evidence>
<evidence type="ECO:0000256" key="2">
    <source>
        <dbReference type="ARBA" id="ARBA00008683"/>
    </source>
</evidence>
<feature type="compositionally biased region" description="Basic residues" evidence="7">
    <location>
        <begin position="550"/>
        <end position="559"/>
    </location>
</feature>
<feature type="region of interest" description="Disordered" evidence="7">
    <location>
        <begin position="520"/>
        <end position="575"/>
    </location>
</feature>
<name>A0ABV5K883_9ACTN</name>
<feature type="domain" description="Peptidase S49" evidence="8">
    <location>
        <begin position="97"/>
        <end position="248"/>
    </location>
</feature>
<dbReference type="InterPro" id="IPR047217">
    <property type="entry name" value="S49_SppA_67K_type_N"/>
</dbReference>
<evidence type="ECO:0000256" key="1">
    <source>
        <dbReference type="ARBA" id="ARBA00004370"/>
    </source>
</evidence>
<comment type="similarity">
    <text evidence="2">Belongs to the peptidase S49 family.</text>
</comment>
<keyword evidence="6" id="KW-0472">Membrane</keyword>
<comment type="caution">
    <text evidence="9">The sequence shown here is derived from an EMBL/GenBank/DDBJ whole genome shotgun (WGS) entry which is preliminary data.</text>
</comment>
<keyword evidence="5" id="KW-0720">Serine protease</keyword>
<evidence type="ECO:0000256" key="3">
    <source>
        <dbReference type="ARBA" id="ARBA00022670"/>
    </source>
</evidence>
<evidence type="ECO:0000256" key="7">
    <source>
        <dbReference type="SAM" id="MobiDB-lite"/>
    </source>
</evidence>
<proteinExistence type="inferred from homology"/>
<reference evidence="9 10" key="1">
    <citation type="submission" date="2024-09" db="EMBL/GenBank/DDBJ databases">
        <authorList>
            <person name="Sun Q."/>
            <person name="Mori K."/>
        </authorList>
    </citation>
    <scope>NUCLEOTIDE SEQUENCE [LARGE SCALE GENOMIC DNA]</scope>
    <source>
        <strain evidence="9 10">JCM 9626</strain>
    </source>
</reference>
<dbReference type="InterPro" id="IPR029045">
    <property type="entry name" value="ClpP/crotonase-like_dom_sf"/>
</dbReference>
<gene>
    <name evidence="9" type="primary">sppA</name>
    <name evidence="9" type="ORF">ACFFRI_02290</name>
</gene>
<dbReference type="InterPro" id="IPR002142">
    <property type="entry name" value="Peptidase_S49"/>
</dbReference>
<evidence type="ECO:0000256" key="5">
    <source>
        <dbReference type="ARBA" id="ARBA00022825"/>
    </source>
</evidence>
<keyword evidence="10" id="KW-1185">Reference proteome</keyword>
<dbReference type="InterPro" id="IPR004635">
    <property type="entry name" value="Pept_S49_SppA"/>
</dbReference>
<dbReference type="EMBL" id="JBHMDG010000002">
    <property type="protein sequence ID" value="MFB9311859.1"/>
    <property type="molecule type" value="Genomic_DNA"/>
</dbReference>
<evidence type="ECO:0000313" key="10">
    <source>
        <dbReference type="Proteomes" id="UP001589750"/>
    </source>
</evidence>
<dbReference type="PANTHER" id="PTHR33209">
    <property type="entry name" value="PROTEASE 4"/>
    <property type="match status" value="1"/>
</dbReference>
<dbReference type="CDD" id="cd07018">
    <property type="entry name" value="S49_SppA_67K_type"/>
    <property type="match status" value="1"/>
</dbReference>
<evidence type="ECO:0000313" key="9">
    <source>
        <dbReference type="EMBL" id="MFB9311859.1"/>
    </source>
</evidence>
<dbReference type="PANTHER" id="PTHR33209:SF1">
    <property type="entry name" value="PEPTIDASE S49 DOMAIN-CONTAINING PROTEIN"/>
    <property type="match status" value="1"/>
</dbReference>
<dbReference type="InterPro" id="IPR004634">
    <property type="entry name" value="Pept_S49_pIV"/>
</dbReference>
<dbReference type="Proteomes" id="UP001589750">
    <property type="component" value="Unassembled WGS sequence"/>
</dbReference>
<sequence length="575" mass="61028">MDLRALPIPGLRSIPGLAPRGPRAVLELDLGHGLRTGPPRHPLEALRARHAPSLRAVGDGLRRAAADDDVLGLLVHVGTCPLPLSVADEVGAMIADFSQDKPSIAWTATFGELTSGLNGYRLAVNAREIWVQPSGALGLTGVHLGITLLRGGLEKLGIDPEFGQRHEYKSAADQLAATEVSQANREMVQRMADAIVDDTVARVASRRSLDAADVRAAMARAPLSAADALEAGLVDRVGYRDEVYAHARRTWTPAWEPTYVHRWAQAQQGSASSRLGALHQRHRPTVAVVDVTGPIVLGAGSGSQAGADRIGARLREVGRDDEVKAVVLRVDSPGGSYVASDAIRREVLRLRESGRPVVATMGTAAASGGYFVAMPCDEIVAQPTTLTGSIGVLAGKMVVARLLDRVGIVTEAIDAGPRAGFLAPGRPFTDDEWQVLDAWLDEVYADFTTKAAADRGLDLAVLEPLARGRVWVGVDAHERGLVDHLGGTRLALERACGLAGLDPDDVRLPSPSSLEWLQRLRPAESSESPAARGRRGGGADGSRGGARATGRLRRHRRAPRGAVDAARPHLPRLMP</sequence>
<dbReference type="InterPro" id="IPR047272">
    <property type="entry name" value="S49_SppA_C"/>
</dbReference>
<dbReference type="RefSeq" id="WP_379140427.1">
    <property type="nucleotide sequence ID" value="NZ_JBHMDG010000002.1"/>
</dbReference>
<dbReference type="Gene3D" id="3.90.226.10">
    <property type="entry name" value="2-enoyl-CoA Hydratase, Chain A, domain 1"/>
    <property type="match status" value="4"/>
</dbReference>
<organism evidence="9 10">
    <name type="scientific">Nocardioides plantarum</name>
    <dbReference type="NCBI Taxonomy" id="29299"/>
    <lineage>
        <taxon>Bacteria</taxon>
        <taxon>Bacillati</taxon>
        <taxon>Actinomycetota</taxon>
        <taxon>Actinomycetes</taxon>
        <taxon>Propionibacteriales</taxon>
        <taxon>Nocardioidaceae</taxon>
        <taxon>Nocardioides</taxon>
    </lineage>
</organism>
<dbReference type="PIRSF" id="PIRSF001217">
    <property type="entry name" value="Protease_4_SppA"/>
    <property type="match status" value="1"/>
</dbReference>
<dbReference type="NCBIfam" id="TIGR00706">
    <property type="entry name" value="SppA_dom"/>
    <property type="match status" value="1"/>
</dbReference>
<keyword evidence="4" id="KW-0378">Hydrolase</keyword>
<dbReference type="CDD" id="cd07023">
    <property type="entry name" value="S49_Sppa_N_C"/>
    <property type="match status" value="1"/>
</dbReference>
<protein>
    <submittedName>
        <fullName evidence="9">Signal peptide peptidase SppA</fullName>
    </submittedName>
</protein>
<dbReference type="SUPFAM" id="SSF52096">
    <property type="entry name" value="ClpP/crotonase"/>
    <property type="match status" value="2"/>
</dbReference>
<evidence type="ECO:0000256" key="6">
    <source>
        <dbReference type="ARBA" id="ARBA00023136"/>
    </source>
</evidence>
<dbReference type="Pfam" id="PF01343">
    <property type="entry name" value="Peptidase_S49"/>
    <property type="match status" value="2"/>
</dbReference>
<comment type="subcellular location">
    <subcellularLocation>
        <location evidence="1">Membrane</location>
    </subcellularLocation>
</comment>
<evidence type="ECO:0000259" key="8">
    <source>
        <dbReference type="Pfam" id="PF01343"/>
    </source>
</evidence>
<feature type="domain" description="Peptidase S49" evidence="8">
    <location>
        <begin position="350"/>
        <end position="500"/>
    </location>
</feature>